<accession>A0A1Q3EBG4</accession>
<evidence type="ECO:0000313" key="1">
    <source>
        <dbReference type="EMBL" id="GAW04511.1"/>
    </source>
</evidence>
<evidence type="ECO:0000313" key="2">
    <source>
        <dbReference type="Proteomes" id="UP000188533"/>
    </source>
</evidence>
<reference evidence="1 2" key="2">
    <citation type="submission" date="2017-02" db="EMBL/GenBank/DDBJ databases">
        <title>A genome survey and senescence transcriptome analysis in Lentinula edodes.</title>
        <authorList>
            <person name="Sakamoto Y."/>
            <person name="Nakade K."/>
            <person name="Sato S."/>
            <person name="Yoshida Y."/>
            <person name="Miyazaki K."/>
            <person name="Natsume S."/>
            <person name="Konno N."/>
        </authorList>
    </citation>
    <scope>NUCLEOTIDE SEQUENCE [LARGE SCALE GENOMIC DNA]</scope>
    <source>
        <strain evidence="1 2">NBRC 111202</strain>
    </source>
</reference>
<dbReference type="AlphaFoldDB" id="A0A1Q3EBG4"/>
<gene>
    <name evidence="1" type="ORF">LENED_006307</name>
</gene>
<keyword evidence="2" id="KW-1185">Reference proteome</keyword>
<dbReference type="Proteomes" id="UP000188533">
    <property type="component" value="Unassembled WGS sequence"/>
</dbReference>
<comment type="caution">
    <text evidence="1">The sequence shown here is derived from an EMBL/GenBank/DDBJ whole genome shotgun (WGS) entry which is preliminary data.</text>
</comment>
<dbReference type="EMBL" id="BDGU01000196">
    <property type="protein sequence ID" value="GAW04511.1"/>
    <property type="molecule type" value="Genomic_DNA"/>
</dbReference>
<protein>
    <submittedName>
        <fullName evidence="1">Uncharacterized protein</fullName>
    </submittedName>
</protein>
<name>A0A1Q3EBG4_LENED</name>
<reference evidence="1 2" key="1">
    <citation type="submission" date="2016-08" db="EMBL/GenBank/DDBJ databases">
        <authorList>
            <consortium name="Lentinula edodes genome sequencing consortium"/>
            <person name="Sakamoto Y."/>
            <person name="Nakade K."/>
            <person name="Sato S."/>
            <person name="Yoshida Y."/>
            <person name="Miyazaki K."/>
            <person name="Natsume S."/>
            <person name="Konno N."/>
        </authorList>
    </citation>
    <scope>NUCLEOTIDE SEQUENCE [LARGE SCALE GENOMIC DNA]</scope>
    <source>
        <strain evidence="1 2">NBRC 111202</strain>
    </source>
</reference>
<organism evidence="1 2">
    <name type="scientific">Lentinula edodes</name>
    <name type="common">Shiitake mushroom</name>
    <name type="synonym">Lentinus edodes</name>
    <dbReference type="NCBI Taxonomy" id="5353"/>
    <lineage>
        <taxon>Eukaryota</taxon>
        <taxon>Fungi</taxon>
        <taxon>Dikarya</taxon>
        <taxon>Basidiomycota</taxon>
        <taxon>Agaricomycotina</taxon>
        <taxon>Agaricomycetes</taxon>
        <taxon>Agaricomycetidae</taxon>
        <taxon>Agaricales</taxon>
        <taxon>Marasmiineae</taxon>
        <taxon>Omphalotaceae</taxon>
        <taxon>Lentinula</taxon>
    </lineage>
</organism>
<proteinExistence type="predicted"/>
<sequence length="88" mass="10541">MDTDVGVMQKFEIRANFTQLDKLDKREEDKNLQDEWSFARRHLGRTCLPDPEHLYIIGRLMSRGYRSVWESKRTNNVLRIQEGAIRNF</sequence>